<keyword evidence="2 4" id="KW-0371">Homeobox</keyword>
<feature type="region of interest" description="Disordered" evidence="6">
    <location>
        <begin position="1"/>
        <end position="20"/>
    </location>
</feature>
<comment type="caution">
    <text evidence="8">The sequence shown here is derived from an EMBL/GenBank/DDBJ whole genome shotgun (WGS) entry which is preliminary data.</text>
</comment>
<dbReference type="InterPro" id="IPR000047">
    <property type="entry name" value="HTH_motif"/>
</dbReference>
<name>A0A4S2MJG6_OPIFE</name>
<feature type="region of interest" description="Disordered" evidence="6">
    <location>
        <begin position="125"/>
        <end position="144"/>
    </location>
</feature>
<feature type="domain" description="Homeobox" evidence="7">
    <location>
        <begin position="238"/>
        <end position="298"/>
    </location>
</feature>
<sequence length="442" mass="50523">MIQDTPVLKDEDRSGYSPLTEYPSCVPQHSGLARIHSPGNQLTCLSRLSEENSALPIELWDSLISNTSAYQFHHQIPYTERRKQIYLPAADGPPISECSYSPNKQTPLLNMTHTSDPSELEANAFSDLSKPEPPTSSVYPDSSTGEGWPSYEAVTFFSPNFAKDKGKYSNVLRATQHNSYEDNERRSCETTLDDELSPRVVRLKKHEVGSAVDLHTSTDVLAPKPSHQTDTGCATVSSTSKRPRSAYTNQQLVELEKEFHYSNYLVQLRRVELAKQLGLSERQIKIWFQNRRMKQKKELRDAEKFKARYDYGLGHWCSKRLQYRSDGTHYTPEIPHDSCTDLLGSTQTQQYQMRLPTQPIGALPAYEVTNCFQPRFRPSLQAELDVNYAANPQANYSCQQLPQNPTSDYYSSEEPTYRNPEPPYFPRTVSSNRFKITTQIYY</sequence>
<reference evidence="8 9" key="1">
    <citation type="journal article" date="2019" name="BMC Genomics">
        <title>New insights from Opisthorchis felineus genome: update on genomics of the epidemiologically important liver flukes.</title>
        <authorList>
            <person name="Ershov N.I."/>
            <person name="Mordvinov V.A."/>
            <person name="Prokhortchouk E.B."/>
            <person name="Pakharukova M.Y."/>
            <person name="Gunbin K.V."/>
            <person name="Ustyantsev K."/>
            <person name="Genaev M.A."/>
            <person name="Blinov A.G."/>
            <person name="Mazur A."/>
            <person name="Boulygina E."/>
            <person name="Tsygankova S."/>
            <person name="Khrameeva E."/>
            <person name="Chekanov N."/>
            <person name="Fan G."/>
            <person name="Xiao A."/>
            <person name="Zhang H."/>
            <person name="Xu X."/>
            <person name="Yang H."/>
            <person name="Solovyev V."/>
            <person name="Lee S.M."/>
            <person name="Liu X."/>
            <person name="Afonnikov D.A."/>
            <person name="Skryabin K.G."/>
        </authorList>
    </citation>
    <scope>NUCLEOTIDE SEQUENCE [LARGE SCALE GENOMIC DNA]</scope>
    <source>
        <strain evidence="8">AK-0245</strain>
        <tissue evidence="8">Whole organism</tissue>
    </source>
</reference>
<dbReference type="InterPro" id="IPR020479">
    <property type="entry name" value="HD_metazoa"/>
</dbReference>
<dbReference type="PROSITE" id="PS00027">
    <property type="entry name" value="HOMEOBOX_1"/>
    <property type="match status" value="1"/>
</dbReference>
<accession>A0A4S2MJG6</accession>
<dbReference type="InterPro" id="IPR009057">
    <property type="entry name" value="Homeodomain-like_sf"/>
</dbReference>
<dbReference type="PRINTS" id="PR00031">
    <property type="entry name" value="HTHREPRESSR"/>
</dbReference>
<keyword evidence="9" id="KW-1185">Reference proteome</keyword>
<feature type="compositionally biased region" description="Polar residues" evidence="6">
    <location>
        <begin position="397"/>
        <end position="414"/>
    </location>
</feature>
<dbReference type="InterPro" id="IPR001356">
    <property type="entry name" value="HD"/>
</dbReference>
<dbReference type="GO" id="GO:0000981">
    <property type="term" value="F:DNA-binding transcription factor activity, RNA polymerase II-specific"/>
    <property type="evidence" value="ECO:0007669"/>
    <property type="project" value="InterPro"/>
</dbReference>
<dbReference type="Proteomes" id="UP000308267">
    <property type="component" value="Unassembled WGS sequence"/>
</dbReference>
<dbReference type="PROSITE" id="PS50071">
    <property type="entry name" value="HOMEOBOX_2"/>
    <property type="match status" value="1"/>
</dbReference>
<feature type="region of interest" description="Disordered" evidence="6">
    <location>
        <begin position="220"/>
        <end position="241"/>
    </location>
</feature>
<evidence type="ECO:0000256" key="1">
    <source>
        <dbReference type="ARBA" id="ARBA00023125"/>
    </source>
</evidence>
<evidence type="ECO:0000259" key="7">
    <source>
        <dbReference type="PROSITE" id="PS50071"/>
    </source>
</evidence>
<dbReference type="SMART" id="SM00389">
    <property type="entry name" value="HOX"/>
    <property type="match status" value="1"/>
</dbReference>
<dbReference type="OrthoDB" id="6159439at2759"/>
<evidence type="ECO:0000313" key="8">
    <source>
        <dbReference type="EMBL" id="TGZ74417.1"/>
    </source>
</evidence>
<dbReference type="PANTHER" id="PTHR45664">
    <property type="entry name" value="PROTEIN ZERKNUELLT 1-RELATED"/>
    <property type="match status" value="1"/>
</dbReference>
<dbReference type="STRING" id="147828.A0A4S2MJG6"/>
<feature type="region of interest" description="Disordered" evidence="6">
    <location>
        <begin position="397"/>
        <end position="423"/>
    </location>
</feature>
<organism evidence="8 9">
    <name type="scientific">Opisthorchis felineus</name>
    <dbReference type="NCBI Taxonomy" id="147828"/>
    <lineage>
        <taxon>Eukaryota</taxon>
        <taxon>Metazoa</taxon>
        <taxon>Spiralia</taxon>
        <taxon>Lophotrochozoa</taxon>
        <taxon>Platyhelminthes</taxon>
        <taxon>Trematoda</taxon>
        <taxon>Digenea</taxon>
        <taxon>Opisthorchiida</taxon>
        <taxon>Opisthorchiata</taxon>
        <taxon>Opisthorchiidae</taxon>
        <taxon>Opisthorchis</taxon>
    </lineage>
</organism>
<keyword evidence="3 4" id="KW-0539">Nucleus</keyword>
<dbReference type="AlphaFoldDB" id="A0A4S2MJG6"/>
<dbReference type="SUPFAM" id="SSF46689">
    <property type="entry name" value="Homeodomain-like"/>
    <property type="match status" value="1"/>
</dbReference>
<evidence type="ECO:0000256" key="5">
    <source>
        <dbReference type="RuleBase" id="RU000682"/>
    </source>
</evidence>
<evidence type="ECO:0000256" key="4">
    <source>
        <dbReference type="PROSITE-ProRule" id="PRU00108"/>
    </source>
</evidence>
<evidence type="ECO:0000313" key="9">
    <source>
        <dbReference type="Proteomes" id="UP000308267"/>
    </source>
</evidence>
<evidence type="ECO:0000256" key="6">
    <source>
        <dbReference type="SAM" id="MobiDB-lite"/>
    </source>
</evidence>
<gene>
    <name evidence="8" type="ORF">CRM22_000941</name>
</gene>
<feature type="DNA-binding region" description="Homeobox" evidence="4">
    <location>
        <begin position="240"/>
        <end position="299"/>
    </location>
</feature>
<dbReference type="GO" id="GO:0005634">
    <property type="term" value="C:nucleus"/>
    <property type="evidence" value="ECO:0007669"/>
    <property type="project" value="UniProtKB-SubCell"/>
</dbReference>
<feature type="compositionally biased region" description="Polar residues" evidence="6">
    <location>
        <begin position="226"/>
        <end position="241"/>
    </location>
</feature>
<protein>
    <recommendedName>
        <fullName evidence="7">Homeobox domain-containing protein</fullName>
    </recommendedName>
</protein>
<evidence type="ECO:0000256" key="2">
    <source>
        <dbReference type="ARBA" id="ARBA00023155"/>
    </source>
</evidence>
<keyword evidence="1 4" id="KW-0238">DNA-binding</keyword>
<dbReference type="PANTHER" id="PTHR45664:SF18">
    <property type="entry name" value="HOMEOBOX PROTEIN HOX3"/>
    <property type="match status" value="1"/>
</dbReference>
<feature type="compositionally biased region" description="Polar residues" evidence="6">
    <location>
        <begin position="135"/>
        <end position="144"/>
    </location>
</feature>
<dbReference type="Pfam" id="PF00046">
    <property type="entry name" value="Homeodomain"/>
    <property type="match status" value="1"/>
</dbReference>
<dbReference type="Gene3D" id="1.10.10.60">
    <property type="entry name" value="Homeodomain-like"/>
    <property type="match status" value="1"/>
</dbReference>
<dbReference type="PRINTS" id="PR00024">
    <property type="entry name" value="HOMEOBOX"/>
</dbReference>
<dbReference type="EMBL" id="SJOL01001817">
    <property type="protein sequence ID" value="TGZ74417.1"/>
    <property type="molecule type" value="Genomic_DNA"/>
</dbReference>
<evidence type="ECO:0000256" key="3">
    <source>
        <dbReference type="ARBA" id="ARBA00023242"/>
    </source>
</evidence>
<proteinExistence type="predicted"/>
<dbReference type="CDD" id="cd00086">
    <property type="entry name" value="homeodomain"/>
    <property type="match status" value="1"/>
</dbReference>
<dbReference type="InterPro" id="IPR017970">
    <property type="entry name" value="Homeobox_CS"/>
</dbReference>
<dbReference type="GO" id="GO:0000978">
    <property type="term" value="F:RNA polymerase II cis-regulatory region sequence-specific DNA binding"/>
    <property type="evidence" value="ECO:0007669"/>
    <property type="project" value="TreeGrafter"/>
</dbReference>
<comment type="subcellular location">
    <subcellularLocation>
        <location evidence="4 5">Nucleus</location>
    </subcellularLocation>
</comment>